<dbReference type="EMBL" id="JAVRQI010000010">
    <property type="protein sequence ID" value="MDT1062952.1"/>
    <property type="molecule type" value="Genomic_DNA"/>
</dbReference>
<keyword evidence="1" id="KW-0812">Transmembrane</keyword>
<organism evidence="2 3">
    <name type="scientific">Paracoccus broussonetiae</name>
    <dbReference type="NCBI Taxonomy" id="3075834"/>
    <lineage>
        <taxon>Bacteria</taxon>
        <taxon>Pseudomonadati</taxon>
        <taxon>Pseudomonadota</taxon>
        <taxon>Alphaproteobacteria</taxon>
        <taxon>Rhodobacterales</taxon>
        <taxon>Paracoccaceae</taxon>
        <taxon>Paracoccus</taxon>
    </lineage>
</organism>
<reference evidence="3" key="1">
    <citation type="submission" date="2023-07" db="EMBL/GenBank/DDBJ databases">
        <title>Characterization of two Paracoccaceae strains isolated from Phycosphere and proposal of Xinfangfangia lacusdiani sp. nov.</title>
        <authorList>
            <person name="Deng Y."/>
            <person name="Zhang Y.Q."/>
        </authorList>
    </citation>
    <scope>NUCLEOTIDE SEQUENCE [LARGE SCALE GENOMIC DNA]</scope>
    <source>
        <strain evidence="3">CPCC 101403</strain>
    </source>
</reference>
<proteinExistence type="predicted"/>
<evidence type="ECO:0000313" key="3">
    <source>
        <dbReference type="Proteomes" id="UP001251085"/>
    </source>
</evidence>
<accession>A0ABU3EFD4</accession>
<sequence length="335" mass="34793">MKRSLFQRSFWIAILLMAAAVIGLSVLAMLRDHPVVSRNPPPTAPQTREIPESQLGQMIRNAGDAAFQAQEQRVDGLLAAAYGPVYAAIPAYADFHYSVLGEYSELGTAALGRMSEGMEARLFPELAPALVKVAQDLDRGFMDNFRASLDRQVGEELAGSGASVGPGEVTRHIQRDAIARIGVTAPVAVTMTLAAQPAVKAAAGLMAKKLATKIAGKAAAKGAVKATGVGSGAAGGAAICSPGGPVASILCGAGAAAVIWFGTDAAIVNLDEYFNREEFEAELHAMIDDNRAEARHHLLGALETRRVATEDFTFRGAAEGAGQEAAGSVPRDGGN</sequence>
<keyword evidence="1" id="KW-0472">Membrane</keyword>
<evidence type="ECO:0000313" key="2">
    <source>
        <dbReference type="EMBL" id="MDT1062952.1"/>
    </source>
</evidence>
<gene>
    <name evidence="2" type="ORF">RM190_13820</name>
</gene>
<keyword evidence="1" id="KW-1133">Transmembrane helix</keyword>
<evidence type="ECO:0000256" key="1">
    <source>
        <dbReference type="SAM" id="Phobius"/>
    </source>
</evidence>
<dbReference type="RefSeq" id="WP_311760043.1">
    <property type="nucleotide sequence ID" value="NZ_JAVRQI010000010.1"/>
</dbReference>
<keyword evidence="3" id="KW-1185">Reference proteome</keyword>
<comment type="caution">
    <text evidence="2">The sequence shown here is derived from an EMBL/GenBank/DDBJ whole genome shotgun (WGS) entry which is preliminary data.</text>
</comment>
<protein>
    <submittedName>
        <fullName evidence="2">Uncharacterized protein</fullName>
    </submittedName>
</protein>
<feature type="transmembrane region" description="Helical" evidence="1">
    <location>
        <begin position="12"/>
        <end position="30"/>
    </location>
</feature>
<dbReference type="Proteomes" id="UP001251085">
    <property type="component" value="Unassembled WGS sequence"/>
</dbReference>
<name>A0ABU3EFD4_9RHOB</name>